<name>A0ABU2N2F2_9PSEU</name>
<dbReference type="GO" id="GO:0016787">
    <property type="term" value="F:hydrolase activity"/>
    <property type="evidence" value="ECO:0007669"/>
    <property type="project" value="UniProtKB-KW"/>
</dbReference>
<keyword evidence="1" id="KW-0378">Hydrolase</keyword>
<comment type="caution">
    <text evidence="1">The sequence shown here is derived from an EMBL/GenBank/DDBJ whole genome shotgun (WGS) entry which is preliminary data.</text>
</comment>
<organism evidence="1 2">
    <name type="scientific">Pseudonocardia charpentierae</name>
    <dbReference type="NCBI Taxonomy" id="3075545"/>
    <lineage>
        <taxon>Bacteria</taxon>
        <taxon>Bacillati</taxon>
        <taxon>Actinomycetota</taxon>
        <taxon>Actinomycetes</taxon>
        <taxon>Pseudonocardiales</taxon>
        <taxon>Pseudonocardiaceae</taxon>
        <taxon>Pseudonocardia</taxon>
    </lineage>
</organism>
<dbReference type="InterPro" id="IPR013078">
    <property type="entry name" value="His_Pase_superF_clade-1"/>
</dbReference>
<gene>
    <name evidence="1" type="ORF">RM445_00960</name>
</gene>
<protein>
    <submittedName>
        <fullName evidence="1">Histidine phosphatase family protein</fullName>
        <ecNumber evidence="1">3.1.3.-</ecNumber>
    </submittedName>
</protein>
<keyword evidence="2" id="KW-1185">Reference proteome</keyword>
<dbReference type="Gene3D" id="3.40.50.1240">
    <property type="entry name" value="Phosphoglycerate mutase-like"/>
    <property type="match status" value="1"/>
</dbReference>
<dbReference type="EMBL" id="JAVREJ010000001">
    <property type="protein sequence ID" value="MDT0348093.1"/>
    <property type="molecule type" value="Genomic_DNA"/>
</dbReference>
<dbReference type="SUPFAM" id="SSF53254">
    <property type="entry name" value="Phosphoglycerate mutase-like"/>
    <property type="match status" value="1"/>
</dbReference>
<dbReference type="InterPro" id="IPR029033">
    <property type="entry name" value="His_PPase_superfam"/>
</dbReference>
<dbReference type="RefSeq" id="WP_311553992.1">
    <property type="nucleotide sequence ID" value="NZ_JAVREJ010000001.1"/>
</dbReference>
<accession>A0ABU2N2F2</accession>
<dbReference type="PANTHER" id="PTHR48100">
    <property type="entry name" value="BROAD-SPECIFICITY PHOSPHATASE YOR283W-RELATED"/>
    <property type="match status" value="1"/>
</dbReference>
<dbReference type="PANTHER" id="PTHR48100:SF1">
    <property type="entry name" value="HISTIDINE PHOSPHATASE FAMILY PROTEIN-RELATED"/>
    <property type="match status" value="1"/>
</dbReference>
<dbReference type="Pfam" id="PF00300">
    <property type="entry name" value="His_Phos_1"/>
    <property type="match status" value="1"/>
</dbReference>
<evidence type="ECO:0000313" key="2">
    <source>
        <dbReference type="Proteomes" id="UP001183202"/>
    </source>
</evidence>
<sequence length="205" mass="22257">MTDLVLVRHGQTVWHAENRYAGRSDVALTPRGVEQAAQLAVWAQTAGLVAVWSSTLSRARITAEACSEAAGLPLEVDARLCELDFGEGEGLTSAEMTERFPDARAAFLADPVTHHLPGGEDPVAAADRFTHCLDEIAEKHPDGRVLVVAHSSAIRLALCRLIGVPLAEYRRLFPTLRNCALTELRLRDERAALLQFNTPPVEASS</sequence>
<proteinExistence type="predicted"/>
<dbReference type="CDD" id="cd07067">
    <property type="entry name" value="HP_PGM_like"/>
    <property type="match status" value="1"/>
</dbReference>
<dbReference type="SMART" id="SM00855">
    <property type="entry name" value="PGAM"/>
    <property type="match status" value="1"/>
</dbReference>
<reference evidence="2" key="1">
    <citation type="submission" date="2023-07" db="EMBL/GenBank/DDBJ databases">
        <title>30 novel species of actinomycetes from the DSMZ collection.</title>
        <authorList>
            <person name="Nouioui I."/>
        </authorList>
    </citation>
    <scope>NUCLEOTIDE SEQUENCE [LARGE SCALE GENOMIC DNA]</scope>
    <source>
        <strain evidence="2">DSM 45834</strain>
    </source>
</reference>
<dbReference type="InterPro" id="IPR050275">
    <property type="entry name" value="PGM_Phosphatase"/>
</dbReference>
<dbReference type="Proteomes" id="UP001183202">
    <property type="component" value="Unassembled WGS sequence"/>
</dbReference>
<dbReference type="EC" id="3.1.3.-" evidence="1"/>
<evidence type="ECO:0000313" key="1">
    <source>
        <dbReference type="EMBL" id="MDT0348093.1"/>
    </source>
</evidence>